<dbReference type="EMBL" id="JXTC01000474">
    <property type="protein sequence ID" value="PON51312.1"/>
    <property type="molecule type" value="Genomic_DNA"/>
</dbReference>
<evidence type="ECO:0000313" key="1">
    <source>
        <dbReference type="EMBL" id="PON51312.1"/>
    </source>
</evidence>
<accession>A0A2P5BRA0</accession>
<keyword evidence="2" id="KW-1185">Reference proteome</keyword>
<dbReference type="InParanoid" id="A0A2P5BRA0"/>
<dbReference type="Proteomes" id="UP000237000">
    <property type="component" value="Unassembled WGS sequence"/>
</dbReference>
<proteinExistence type="predicted"/>
<evidence type="ECO:0000313" key="2">
    <source>
        <dbReference type="Proteomes" id="UP000237000"/>
    </source>
</evidence>
<name>A0A2P5BRA0_TREOI</name>
<protein>
    <submittedName>
        <fullName evidence="1">Uncharacterized protein</fullName>
    </submittedName>
</protein>
<organism evidence="1 2">
    <name type="scientific">Trema orientale</name>
    <name type="common">Charcoal tree</name>
    <name type="synonym">Celtis orientalis</name>
    <dbReference type="NCBI Taxonomy" id="63057"/>
    <lineage>
        <taxon>Eukaryota</taxon>
        <taxon>Viridiplantae</taxon>
        <taxon>Streptophyta</taxon>
        <taxon>Embryophyta</taxon>
        <taxon>Tracheophyta</taxon>
        <taxon>Spermatophyta</taxon>
        <taxon>Magnoliopsida</taxon>
        <taxon>eudicotyledons</taxon>
        <taxon>Gunneridae</taxon>
        <taxon>Pentapetalae</taxon>
        <taxon>rosids</taxon>
        <taxon>fabids</taxon>
        <taxon>Rosales</taxon>
        <taxon>Cannabaceae</taxon>
        <taxon>Trema</taxon>
    </lineage>
</organism>
<feature type="non-terminal residue" evidence="1">
    <location>
        <position position="1"/>
    </location>
</feature>
<sequence>YALQLRPPSGYRKHRCGSASTPAACHRAFPVAVAAKMVKLKRRRELSTAGEHSNYCLTSNWACWIRLITRIIKLYISRSRTIRFESCHF</sequence>
<gene>
    <name evidence="1" type="ORF">TorRG33x02_311640</name>
</gene>
<dbReference type="AlphaFoldDB" id="A0A2P5BRA0"/>
<reference evidence="2" key="1">
    <citation type="submission" date="2016-06" db="EMBL/GenBank/DDBJ databases">
        <title>Parallel loss of symbiosis genes in relatives of nitrogen-fixing non-legume Parasponia.</title>
        <authorList>
            <person name="Van Velzen R."/>
            <person name="Holmer R."/>
            <person name="Bu F."/>
            <person name="Rutten L."/>
            <person name="Van Zeijl A."/>
            <person name="Liu W."/>
            <person name="Santuari L."/>
            <person name="Cao Q."/>
            <person name="Sharma T."/>
            <person name="Shen D."/>
            <person name="Roswanjaya Y."/>
            <person name="Wardhani T."/>
            <person name="Kalhor M.S."/>
            <person name="Jansen J."/>
            <person name="Van den Hoogen J."/>
            <person name="Gungor B."/>
            <person name="Hartog M."/>
            <person name="Hontelez J."/>
            <person name="Verver J."/>
            <person name="Yang W.-C."/>
            <person name="Schijlen E."/>
            <person name="Repin R."/>
            <person name="Schilthuizen M."/>
            <person name="Schranz E."/>
            <person name="Heidstra R."/>
            <person name="Miyata K."/>
            <person name="Fedorova E."/>
            <person name="Kohlen W."/>
            <person name="Bisseling T."/>
            <person name="Smit S."/>
            <person name="Geurts R."/>
        </authorList>
    </citation>
    <scope>NUCLEOTIDE SEQUENCE [LARGE SCALE GENOMIC DNA]</scope>
    <source>
        <strain evidence="2">cv. RG33-2</strain>
    </source>
</reference>
<comment type="caution">
    <text evidence="1">The sequence shown here is derived from an EMBL/GenBank/DDBJ whole genome shotgun (WGS) entry which is preliminary data.</text>
</comment>